<gene>
    <name evidence="1" type="ORF">Pan181_38800</name>
</gene>
<dbReference type="AlphaFoldDB" id="A0A518ASF9"/>
<evidence type="ECO:0000313" key="1">
    <source>
        <dbReference type="EMBL" id="QDU57660.1"/>
    </source>
</evidence>
<dbReference type="Proteomes" id="UP000315750">
    <property type="component" value="Chromosome"/>
</dbReference>
<organism evidence="1 2">
    <name type="scientific">Aeoliella mucimassa</name>
    <dbReference type="NCBI Taxonomy" id="2527972"/>
    <lineage>
        <taxon>Bacteria</taxon>
        <taxon>Pseudomonadati</taxon>
        <taxon>Planctomycetota</taxon>
        <taxon>Planctomycetia</taxon>
        <taxon>Pirellulales</taxon>
        <taxon>Lacipirellulaceae</taxon>
        <taxon>Aeoliella</taxon>
    </lineage>
</organism>
<name>A0A518ASF9_9BACT</name>
<protein>
    <submittedName>
        <fullName evidence="1">Uncharacterized protein</fullName>
    </submittedName>
</protein>
<keyword evidence="2" id="KW-1185">Reference proteome</keyword>
<accession>A0A518ASF9</accession>
<proteinExistence type="predicted"/>
<sequence>MRVNSPRRRTSSPGVFLFETLEPAGIQCCPAASGFARKDRCCGGSIVEGRRSSQASGHKQSRTEVSGAITNACEVTRFNNSLPAQPFFGGMVGNPARKDLRSRSIASSGCRNLCCVRSSDCLENQVSRGSFQVEFVLIMALSISSSFRMQAVRAIILALPRCSSCW</sequence>
<dbReference type="KEGG" id="amuc:Pan181_38800"/>
<evidence type="ECO:0000313" key="2">
    <source>
        <dbReference type="Proteomes" id="UP000315750"/>
    </source>
</evidence>
<dbReference type="EMBL" id="CP036278">
    <property type="protein sequence ID" value="QDU57660.1"/>
    <property type="molecule type" value="Genomic_DNA"/>
</dbReference>
<reference evidence="1 2" key="1">
    <citation type="submission" date="2019-02" db="EMBL/GenBank/DDBJ databases">
        <title>Deep-cultivation of Planctomycetes and their phenomic and genomic characterization uncovers novel biology.</title>
        <authorList>
            <person name="Wiegand S."/>
            <person name="Jogler M."/>
            <person name="Boedeker C."/>
            <person name="Pinto D."/>
            <person name="Vollmers J."/>
            <person name="Rivas-Marin E."/>
            <person name="Kohn T."/>
            <person name="Peeters S.H."/>
            <person name="Heuer A."/>
            <person name="Rast P."/>
            <person name="Oberbeckmann S."/>
            <person name="Bunk B."/>
            <person name="Jeske O."/>
            <person name="Meyerdierks A."/>
            <person name="Storesund J.E."/>
            <person name="Kallscheuer N."/>
            <person name="Luecker S."/>
            <person name="Lage O.M."/>
            <person name="Pohl T."/>
            <person name="Merkel B.J."/>
            <person name="Hornburger P."/>
            <person name="Mueller R.-W."/>
            <person name="Bruemmer F."/>
            <person name="Labrenz M."/>
            <person name="Spormann A.M."/>
            <person name="Op den Camp H."/>
            <person name="Overmann J."/>
            <person name="Amann R."/>
            <person name="Jetten M.S.M."/>
            <person name="Mascher T."/>
            <person name="Medema M.H."/>
            <person name="Devos D.P."/>
            <person name="Kaster A.-K."/>
            <person name="Ovreas L."/>
            <person name="Rohde M."/>
            <person name="Galperin M.Y."/>
            <person name="Jogler C."/>
        </authorList>
    </citation>
    <scope>NUCLEOTIDE SEQUENCE [LARGE SCALE GENOMIC DNA]</scope>
    <source>
        <strain evidence="1 2">Pan181</strain>
    </source>
</reference>